<evidence type="ECO:0000313" key="3">
    <source>
        <dbReference type="EMBL" id="BCU08291.1"/>
    </source>
</evidence>
<dbReference type="Pfam" id="PF03787">
    <property type="entry name" value="RAMPs"/>
    <property type="match status" value="1"/>
</dbReference>
<dbReference type="InterPro" id="IPR052216">
    <property type="entry name" value="CRISPR_Csm3_endoribonuclease"/>
</dbReference>
<keyword evidence="1" id="KW-0051">Antiviral defense</keyword>
<dbReference type="Proteomes" id="UP000680679">
    <property type="component" value="Chromosome"/>
</dbReference>
<dbReference type="CDD" id="cd09726">
    <property type="entry name" value="RAMP_I_III"/>
    <property type="match status" value="1"/>
</dbReference>
<gene>
    <name evidence="3" type="ORF">Atep_29680</name>
</gene>
<dbReference type="PANTHER" id="PTHR35579">
    <property type="entry name" value="CRISPR SYSTEM CMS ENDORIBONUCLEASE CSM3"/>
    <property type="match status" value="1"/>
</dbReference>
<dbReference type="EMBL" id="AP024563">
    <property type="protein sequence ID" value="BCU08291.1"/>
    <property type="molecule type" value="Genomic_DNA"/>
</dbReference>
<evidence type="ECO:0000256" key="1">
    <source>
        <dbReference type="ARBA" id="ARBA00023118"/>
    </source>
</evidence>
<keyword evidence="4" id="KW-1185">Reference proteome</keyword>
<proteinExistence type="predicted"/>
<evidence type="ECO:0000313" key="4">
    <source>
        <dbReference type="Proteomes" id="UP000680679"/>
    </source>
</evidence>
<reference evidence="3 4" key="1">
    <citation type="submission" date="2021-04" db="EMBL/GenBank/DDBJ databases">
        <title>Complete genome sequencing of Allochromatium tepidum strain NZ.</title>
        <authorList>
            <person name="Tsukatani Y."/>
            <person name="Mori H."/>
        </authorList>
    </citation>
    <scope>NUCLEOTIDE SEQUENCE [LARGE SCALE GENOMIC DNA]</scope>
    <source>
        <strain evidence="3 4">NZ</strain>
    </source>
</reference>
<name>A0ABN6GEA3_9GAMM</name>
<accession>A0ABN6GEA3</accession>
<sequence>MTDTTTAPAFSRLRVETLEDLHTGSGTGGGDIDALVQRDRRGQPVIRASHLKGLLREAGEELIAFGALTTDDLHALLGTQGTGRGALRLTSLYVPDGAEGKTLIWGSTQRVENGRAPQPDTLRFIEHVAAGTRFEATLRLADARLQPLLARLLKRVDRLGGARNRGGGLVKLDWDPITFAPGPLPMESMRSVRLVLRNLEPLCLPATGHPGNLIKSHSFIRGQTLRGALMAWAIHNGQADRLKLFERLSVGDARPLPEGCDGAEQVIPIPLSLLTDKPRGGDPALPWWAGGTASAATFDALGNMPEAEEKRKRPGAHEYLCRMANGTNWQRYSPAMRVRLRNATPKRESDEDARLFSLEEIAESTCFQVDVQGVDADAVKDFLDVFAPVLAGTDWLAIGRGGQPTCIVSVQPTPTPPQPPVLGDDWTLTLTSEAIVRGERLGFLDNLRLEHLCRLVEIDVQDHWRILTEVVETTPVHGFNAVTGLTRAPALALRRGSCWRITGTGSGALARALIRMGTLGERTDEGFGQFLIGLQPIPSDRLGKPPGKPEVLKTNRNEELLVRARELADRISDAGGPSLSQLQWLRSQAGAVETEPQLQALLDEIEQAPTRRPQGGKPWAKETFPLPALKEALAHCRTLTEKRQLIAYLVQWRVLKAKEGRS</sequence>
<dbReference type="RefSeq" id="WP_213379334.1">
    <property type="nucleotide sequence ID" value="NZ_AP024563.1"/>
</dbReference>
<dbReference type="InterPro" id="IPR005537">
    <property type="entry name" value="RAMP_III_fam"/>
</dbReference>
<organism evidence="3 4">
    <name type="scientific">Allochromatium tepidum</name>
    <dbReference type="NCBI Taxonomy" id="553982"/>
    <lineage>
        <taxon>Bacteria</taxon>
        <taxon>Pseudomonadati</taxon>
        <taxon>Pseudomonadota</taxon>
        <taxon>Gammaproteobacteria</taxon>
        <taxon>Chromatiales</taxon>
        <taxon>Chromatiaceae</taxon>
        <taxon>Allochromatium</taxon>
    </lineage>
</organism>
<feature type="domain" description="CRISPR type III-associated protein" evidence="2">
    <location>
        <begin position="15"/>
        <end position="171"/>
    </location>
</feature>
<dbReference type="PANTHER" id="PTHR35579:SF3">
    <property type="entry name" value="CRISPR SYSTEM CMS ENDORIBONUCLEASE CSM3"/>
    <property type="match status" value="1"/>
</dbReference>
<protein>
    <recommendedName>
        <fullName evidence="2">CRISPR type III-associated protein domain-containing protein</fullName>
    </recommendedName>
</protein>
<evidence type="ECO:0000259" key="2">
    <source>
        <dbReference type="Pfam" id="PF03787"/>
    </source>
</evidence>